<keyword evidence="1" id="KW-1133">Transmembrane helix</keyword>
<keyword evidence="1" id="KW-0812">Transmembrane</keyword>
<reference evidence="2 3" key="1">
    <citation type="journal article" date="2014" name="Int. J. Syst. Evol. Microbiol.">
        <title>Complete genome sequence of Corynebacterium casei LMG S-19264T (=DSM 44701T), isolated from a smear-ripened cheese.</title>
        <authorList>
            <consortium name="US DOE Joint Genome Institute (JGI-PGF)"/>
            <person name="Walter F."/>
            <person name="Albersmeier A."/>
            <person name="Kalinowski J."/>
            <person name="Ruckert C."/>
        </authorList>
    </citation>
    <scope>NUCLEOTIDE SEQUENCE [LARGE SCALE GENOMIC DNA]</scope>
    <source>
        <strain evidence="2 3">IBRC-M 10912</strain>
    </source>
</reference>
<feature type="transmembrane region" description="Helical" evidence="1">
    <location>
        <begin position="109"/>
        <end position="132"/>
    </location>
</feature>
<feature type="transmembrane region" description="Helical" evidence="1">
    <location>
        <begin position="61"/>
        <end position="82"/>
    </location>
</feature>
<proteinExistence type="predicted"/>
<accession>A0ABD5NXE4</accession>
<evidence type="ECO:0000313" key="3">
    <source>
        <dbReference type="Proteomes" id="UP001595821"/>
    </source>
</evidence>
<keyword evidence="1" id="KW-0472">Membrane</keyword>
<dbReference type="RefSeq" id="WP_246966676.1">
    <property type="nucleotide sequence ID" value="NZ_CP095397.1"/>
</dbReference>
<evidence type="ECO:0008006" key="4">
    <source>
        <dbReference type="Google" id="ProtNLM"/>
    </source>
</evidence>
<evidence type="ECO:0000313" key="2">
    <source>
        <dbReference type="EMBL" id="MFC4246612.1"/>
    </source>
</evidence>
<gene>
    <name evidence="2" type="ORF">ACFOZ7_06330</name>
</gene>
<dbReference type="EMBL" id="JBHSDJ010000013">
    <property type="protein sequence ID" value="MFC4246612.1"/>
    <property type="molecule type" value="Genomic_DNA"/>
</dbReference>
<dbReference type="AlphaFoldDB" id="A0ABD5NXE4"/>
<protein>
    <recommendedName>
        <fullName evidence="4">Histidine kinase</fullName>
    </recommendedName>
</protein>
<evidence type="ECO:0000256" key="1">
    <source>
        <dbReference type="SAM" id="Phobius"/>
    </source>
</evidence>
<dbReference type="GeneID" id="71854604"/>
<organism evidence="2 3">
    <name type="scientific">Natribaculum luteum</name>
    <dbReference type="NCBI Taxonomy" id="1586232"/>
    <lineage>
        <taxon>Archaea</taxon>
        <taxon>Methanobacteriati</taxon>
        <taxon>Methanobacteriota</taxon>
        <taxon>Stenosarchaea group</taxon>
        <taxon>Halobacteria</taxon>
        <taxon>Halobacteriales</taxon>
        <taxon>Natrialbaceae</taxon>
        <taxon>Natribaculum</taxon>
    </lineage>
</organism>
<name>A0ABD5NXE4_9EURY</name>
<dbReference type="Proteomes" id="UP001595821">
    <property type="component" value="Unassembled WGS sequence"/>
</dbReference>
<sequence length="175" mass="17822">MSAESDTATGFGIASRFGWPIGGALGGALGAAAFGALIWLIDPAVVEVAIPALYGLGPGEIVGWGIHLFHGAVLGIVFGFLVTRDVVLETLRTDVETDALAESGNWLRLVGAGFAYGLAVWAILPALVLPIWVGRAGVDAAAAFPAVAVDGMIGHAVFGLVLGLVFAATVDLQDR</sequence>
<feature type="transmembrane region" description="Helical" evidence="1">
    <location>
        <begin position="152"/>
        <end position="172"/>
    </location>
</feature>
<comment type="caution">
    <text evidence="2">The sequence shown here is derived from an EMBL/GenBank/DDBJ whole genome shotgun (WGS) entry which is preliminary data.</text>
</comment>
<feature type="transmembrane region" description="Helical" evidence="1">
    <location>
        <begin position="21"/>
        <end position="41"/>
    </location>
</feature>